<feature type="transmembrane region" description="Helical" evidence="11">
    <location>
        <begin position="89"/>
        <end position="107"/>
    </location>
</feature>
<dbReference type="Gene3D" id="1.10.357.140">
    <property type="entry name" value="UbiA prenyltransferase"/>
    <property type="match status" value="1"/>
</dbReference>
<evidence type="ECO:0000256" key="2">
    <source>
        <dbReference type="ARBA" id="ARBA00022679"/>
    </source>
</evidence>
<evidence type="ECO:0000256" key="3">
    <source>
        <dbReference type="ARBA" id="ARBA00022692"/>
    </source>
</evidence>
<evidence type="ECO:0000256" key="9">
    <source>
        <dbReference type="ARBA" id="ARBA00030253"/>
    </source>
</evidence>
<name>B6TRR8_MAIZE</name>
<feature type="transmembrane region" description="Helical" evidence="11">
    <location>
        <begin position="113"/>
        <end position="137"/>
    </location>
</feature>
<dbReference type="HAMAP" id="MF_00154">
    <property type="entry name" value="CyoE_CtaB"/>
    <property type="match status" value="1"/>
</dbReference>
<dbReference type="Pfam" id="PF01040">
    <property type="entry name" value="UbiA"/>
    <property type="match status" value="1"/>
</dbReference>
<feature type="transmembrane region" description="Helical" evidence="11">
    <location>
        <begin position="185"/>
        <end position="204"/>
    </location>
</feature>
<evidence type="ECO:0000313" key="12">
    <source>
        <dbReference type="EMBL" id="ACG39801.1"/>
    </source>
</evidence>
<dbReference type="FunFam" id="1.10.357.140:FF:000006">
    <property type="entry name" value="Protoheme IX farnesyltransferase, mitochondrial"/>
    <property type="match status" value="1"/>
</dbReference>
<dbReference type="ExpressionAtlas" id="B6TRR8">
    <property type="expression patterns" value="baseline and differential"/>
</dbReference>
<reference evidence="12" key="1">
    <citation type="journal article" date="2009" name="Plant Mol. Biol.">
        <title>Insights into corn genes derived from large-scale cDNA sequencing.</title>
        <authorList>
            <person name="Alexandrov N.N."/>
            <person name="Brover V.V."/>
            <person name="Freidin S."/>
            <person name="Troukhan M.E."/>
            <person name="Tatarinova T.V."/>
            <person name="Zhang H."/>
            <person name="Swaller T.J."/>
            <person name="Lu Y.P."/>
            <person name="Bouck J."/>
            <person name="Flavell R.B."/>
            <person name="Feldmann K.A."/>
        </authorList>
    </citation>
    <scope>NUCLEOTIDE SEQUENCE</scope>
</reference>
<dbReference type="EMBL" id="EU967683">
    <property type="protein sequence ID" value="ACG39801.1"/>
    <property type="molecule type" value="mRNA"/>
</dbReference>
<keyword evidence="6" id="KW-0496">Mitochondrion</keyword>
<evidence type="ECO:0000256" key="1">
    <source>
        <dbReference type="ARBA" id="ARBA00004225"/>
    </source>
</evidence>
<dbReference type="PANTHER" id="PTHR43448:SF2">
    <property type="entry name" value="PROTOHEME IX FARNESYLTRANSFERASE, MITOCHONDRIAL"/>
    <property type="match status" value="1"/>
</dbReference>
<dbReference type="PANTHER" id="PTHR43448">
    <property type="entry name" value="PROTOHEME IX FARNESYLTRANSFERASE, MITOCHONDRIAL"/>
    <property type="match status" value="1"/>
</dbReference>
<dbReference type="InterPro" id="IPR006369">
    <property type="entry name" value="Protohaem_IX_farnesylTrfase"/>
</dbReference>
<keyword evidence="7" id="KW-0350">Heme biosynthesis</keyword>
<keyword evidence="8 11" id="KW-0472">Membrane</keyword>
<feature type="transmembrane region" description="Helical" evidence="11">
    <location>
        <begin position="211"/>
        <end position="230"/>
    </location>
</feature>
<feature type="transmembrane region" description="Helical" evidence="11">
    <location>
        <begin position="158"/>
        <end position="179"/>
    </location>
</feature>
<evidence type="ECO:0000256" key="6">
    <source>
        <dbReference type="ARBA" id="ARBA00023128"/>
    </source>
</evidence>
<proteinExistence type="evidence at transcript level"/>
<feature type="transmembrane region" description="Helical" evidence="11">
    <location>
        <begin position="309"/>
        <end position="329"/>
    </location>
</feature>
<sequence length="426" mass="45798">MWRGGATTAFVARALRSRLLLDPIHHPVTSLAPISSARTSSSSTSSTAAANTIVEEAAAVAAVSVSQHTGSISDALRHYGKCYRELSKVRLSALVVATSGAGYVLGSGNIVDIAGLCCTCAGTMMVAASANTLNQVFEIKNDAKMKRTMRRPLPSGRISPAHAAMWATSVGVAGTALLAWKANGLAAGLAASNLVLYAFVYTPLKQIHPVNTWVGAIVGAIPPLLGWAAASTELSLNAMILPAALYYWQIPHFMALAYLCRNDYLAGGYRMFSFADPTGKRTAWVSLRNCLYMLPLGLFAYNWGLTSEWFSFEASLLTLGLTIGSLSFVLEPSPKTARRMFYGSLLYLPAFMAGLLLHRLPNEQKAHNLAEKSELDGVLYGADLQDKERATQKRQDRNPSSMQSRPPVAYASVAPFPFLPVPIYDS</sequence>
<dbReference type="GO" id="GO:0031966">
    <property type="term" value="C:mitochondrial membrane"/>
    <property type="evidence" value="ECO:0007669"/>
    <property type="project" value="UniProtKB-SubCell"/>
</dbReference>
<evidence type="ECO:0000256" key="4">
    <source>
        <dbReference type="ARBA" id="ARBA00022946"/>
    </source>
</evidence>
<accession>B6TRR8</accession>
<keyword evidence="5 11" id="KW-1133">Transmembrane helix</keyword>
<evidence type="ECO:0000256" key="10">
    <source>
        <dbReference type="SAM" id="MobiDB-lite"/>
    </source>
</evidence>
<dbReference type="PIRSF" id="PIRSF001773">
    <property type="entry name" value="COX10"/>
    <property type="match status" value="1"/>
</dbReference>
<comment type="subcellular location">
    <subcellularLocation>
        <location evidence="1">Mitochondrion membrane</location>
        <topology evidence="1">Multi-pass membrane protein</topology>
    </subcellularLocation>
</comment>
<feature type="compositionally biased region" description="Basic and acidic residues" evidence="10">
    <location>
        <begin position="388"/>
        <end position="397"/>
    </location>
</feature>
<feature type="transmembrane region" description="Helical" evidence="11">
    <location>
        <begin position="236"/>
        <end position="260"/>
    </location>
</feature>
<feature type="transmembrane region" description="Helical" evidence="11">
    <location>
        <begin position="281"/>
        <end position="303"/>
    </location>
</feature>
<dbReference type="GO" id="GO:0008495">
    <property type="term" value="F:protoheme IX farnesyltransferase activity"/>
    <property type="evidence" value="ECO:0007669"/>
    <property type="project" value="InterPro"/>
</dbReference>
<dbReference type="InterPro" id="IPR016315">
    <property type="entry name" value="Protohaem_IX_farnesylTrfase_mt"/>
</dbReference>
<dbReference type="InterPro" id="IPR000537">
    <property type="entry name" value="UbiA_prenyltransferase"/>
</dbReference>
<dbReference type="CDD" id="cd13957">
    <property type="entry name" value="PT_UbiA_Cox10"/>
    <property type="match status" value="1"/>
</dbReference>
<evidence type="ECO:0000256" key="5">
    <source>
        <dbReference type="ARBA" id="ARBA00022989"/>
    </source>
</evidence>
<dbReference type="GO" id="GO:0006783">
    <property type="term" value="P:heme biosynthetic process"/>
    <property type="evidence" value="ECO:0007669"/>
    <property type="project" value="UniProtKB-KW"/>
</dbReference>
<keyword evidence="2 12" id="KW-0808">Transferase</keyword>
<keyword evidence="4" id="KW-0809">Transit peptide</keyword>
<evidence type="ECO:0000256" key="8">
    <source>
        <dbReference type="ARBA" id="ARBA00023136"/>
    </source>
</evidence>
<keyword evidence="3 11" id="KW-0812">Transmembrane</keyword>
<evidence type="ECO:0000256" key="7">
    <source>
        <dbReference type="ARBA" id="ARBA00023133"/>
    </source>
</evidence>
<feature type="region of interest" description="Disordered" evidence="10">
    <location>
        <begin position="388"/>
        <end position="408"/>
    </location>
</feature>
<protein>
    <recommendedName>
        <fullName evidence="9">Heme O synthase</fullName>
    </recommendedName>
</protein>
<evidence type="ECO:0000256" key="11">
    <source>
        <dbReference type="SAM" id="Phobius"/>
    </source>
</evidence>
<dbReference type="NCBIfam" id="TIGR01473">
    <property type="entry name" value="cyoE_ctaB"/>
    <property type="match status" value="1"/>
</dbReference>
<dbReference type="InterPro" id="IPR044878">
    <property type="entry name" value="UbiA_sf"/>
</dbReference>
<organism evidence="12">
    <name type="scientific">Zea mays</name>
    <name type="common">Maize</name>
    <dbReference type="NCBI Taxonomy" id="4577"/>
    <lineage>
        <taxon>Eukaryota</taxon>
        <taxon>Viridiplantae</taxon>
        <taxon>Streptophyta</taxon>
        <taxon>Embryophyta</taxon>
        <taxon>Tracheophyta</taxon>
        <taxon>Spermatophyta</taxon>
        <taxon>Magnoliopsida</taxon>
        <taxon>Liliopsida</taxon>
        <taxon>Poales</taxon>
        <taxon>Poaceae</taxon>
        <taxon>PACMAD clade</taxon>
        <taxon>Panicoideae</taxon>
        <taxon>Andropogonodae</taxon>
        <taxon>Andropogoneae</taxon>
        <taxon>Tripsacinae</taxon>
        <taxon>Zea</taxon>
    </lineage>
</organism>
<dbReference type="AlphaFoldDB" id="B6TRR8"/>